<dbReference type="PIRSF" id="PIRSF000699">
    <property type="entry name" value="PTS_IILac_III"/>
    <property type="match status" value="1"/>
</dbReference>
<sequence length="107" mass="11911">MEGMELIAFNIISNVGTAKSMGIQALIKGRGGNVEEAEKLLEDASVFMREGHKSHAQLIQEEAKGNKQELSLILMHAEDQLMASEIILSLAKEILYMQKEINDLKKK</sequence>
<evidence type="ECO:0000313" key="9">
    <source>
        <dbReference type="EMBL" id="OOM60264.1"/>
    </source>
</evidence>
<dbReference type="STRING" id="1520.LF65_04295"/>
<reference evidence="11" key="1">
    <citation type="submission" date="2014-12" db="EMBL/GenBank/DDBJ databases">
        <title>Genome sequence of Clostridium beijerinckii strain 59B.</title>
        <authorList>
            <person name="Little G.T."/>
            <person name="Minton N.P."/>
        </authorList>
    </citation>
    <scope>NUCLEOTIDE SEQUENCE [LARGE SCALE GENOMIC DNA]</scope>
    <source>
        <strain evidence="11">59B</strain>
    </source>
</reference>
<evidence type="ECO:0000256" key="7">
    <source>
        <dbReference type="PROSITE-ProRule" id="PRU00418"/>
    </source>
</evidence>
<reference evidence="8" key="2">
    <citation type="submission" date="2016-02" db="EMBL/GenBank/DDBJ databases">
        <title>Genome sequence of Clostridium beijerinckii strain 59B.</title>
        <authorList>
            <person name="Little G.T."/>
            <person name="Minton N.P."/>
        </authorList>
    </citation>
    <scope>NUCLEOTIDE SEQUENCE</scope>
    <source>
        <strain evidence="8">NCIMB 14988</strain>
    </source>
</reference>
<evidence type="ECO:0000256" key="2">
    <source>
        <dbReference type="ARBA" id="ARBA00022597"/>
    </source>
</evidence>
<dbReference type="PANTHER" id="PTHR34382">
    <property type="entry name" value="PTS SYSTEM N,N'-DIACETYLCHITOBIOSE-SPECIFIC EIIA COMPONENT"/>
    <property type="match status" value="1"/>
</dbReference>
<dbReference type="Proteomes" id="UP000190973">
    <property type="component" value="Unassembled WGS sequence"/>
</dbReference>
<comment type="cofactor">
    <cofactor evidence="6">
        <name>Mg(2+)</name>
        <dbReference type="ChEBI" id="CHEBI:18420"/>
    </cofactor>
    <text evidence="6">Binds 1 Mg(2+) ion per trimer.</text>
</comment>
<evidence type="ECO:0000313" key="11">
    <source>
        <dbReference type="Proteomes" id="UP000031866"/>
    </source>
</evidence>
<dbReference type="KEGG" id="cbei:LF65_04295"/>
<dbReference type="PROSITE" id="PS51095">
    <property type="entry name" value="PTS_EIIA_TYPE_3"/>
    <property type="match status" value="1"/>
</dbReference>
<reference evidence="9 13" key="3">
    <citation type="submission" date="2016-05" db="EMBL/GenBank/DDBJ databases">
        <title>Microbial solvent formation.</title>
        <authorList>
            <person name="Poehlein A."/>
            <person name="Montoya Solano J.D."/>
            <person name="Flitsch S."/>
            <person name="Krabben P."/>
            <person name="Duerre P."/>
            <person name="Daniel R."/>
        </authorList>
    </citation>
    <scope>NUCLEOTIDE SEQUENCE [LARGE SCALE GENOMIC DNA]</scope>
    <source>
        <strain evidence="9 13">DSM 53</strain>
    </source>
</reference>
<dbReference type="Pfam" id="PF02255">
    <property type="entry name" value="PTS_IIA"/>
    <property type="match status" value="1"/>
</dbReference>
<evidence type="ECO:0000313" key="10">
    <source>
        <dbReference type="EMBL" id="OOP71150.1"/>
    </source>
</evidence>
<dbReference type="Proteomes" id="UP000031866">
    <property type="component" value="Chromosome"/>
</dbReference>
<proteinExistence type="predicted"/>
<evidence type="ECO:0000256" key="5">
    <source>
        <dbReference type="PIRSR" id="PIRSR000699-1"/>
    </source>
</evidence>
<dbReference type="PANTHER" id="PTHR34382:SF7">
    <property type="entry name" value="PTS SYSTEM N,N'-DIACETYLCHITOBIOSE-SPECIFIC EIIA COMPONENT"/>
    <property type="match status" value="1"/>
</dbReference>
<gene>
    <name evidence="9" type="primary">licA_5</name>
    <name evidence="10" type="ORF">CBEIBR21_23060</name>
    <name evidence="9" type="ORF">CLBCK_29630</name>
    <name evidence="8" type="ORF">LF65_04295</name>
</gene>
<accession>A0A0B5QEX1</accession>
<dbReference type="GO" id="GO:0046872">
    <property type="term" value="F:metal ion binding"/>
    <property type="evidence" value="ECO:0007669"/>
    <property type="project" value="UniProtKB-KW"/>
</dbReference>
<organism evidence="8 11">
    <name type="scientific">Clostridium beijerinckii</name>
    <name type="common">Clostridium MP</name>
    <dbReference type="NCBI Taxonomy" id="1520"/>
    <lineage>
        <taxon>Bacteria</taxon>
        <taxon>Bacillati</taxon>
        <taxon>Bacillota</taxon>
        <taxon>Clostridia</taxon>
        <taxon>Eubacteriales</taxon>
        <taxon>Clostridiaceae</taxon>
        <taxon>Clostridium</taxon>
    </lineage>
</organism>
<keyword evidence="6" id="KW-0479">Metal-binding</keyword>
<keyword evidence="2" id="KW-0762">Sugar transport</keyword>
<feature type="active site" description="Tele-phosphohistidine intermediate" evidence="5">
    <location>
        <position position="76"/>
    </location>
</feature>
<dbReference type="EC" id="2.7.1.-" evidence="9"/>
<dbReference type="EMBL" id="LZZI01000054">
    <property type="protein sequence ID" value="OOM60264.1"/>
    <property type="molecule type" value="Genomic_DNA"/>
</dbReference>
<keyword evidence="6" id="KW-0460">Magnesium</keyword>
<keyword evidence="3 9" id="KW-0808">Transferase</keyword>
<dbReference type="EMBL" id="CP010086">
    <property type="protein sequence ID" value="AJH00835.1"/>
    <property type="molecule type" value="Genomic_DNA"/>
</dbReference>
<evidence type="ECO:0000313" key="8">
    <source>
        <dbReference type="EMBL" id="AJH00835.1"/>
    </source>
</evidence>
<dbReference type="InterPro" id="IPR003188">
    <property type="entry name" value="PTS_IIA_lac/cel"/>
</dbReference>
<dbReference type="Proteomes" id="UP000190959">
    <property type="component" value="Unassembled WGS sequence"/>
</dbReference>
<dbReference type="SUPFAM" id="SSF46973">
    <property type="entry name" value="Enzyme IIa from lactose specific PTS, IIa-lac"/>
    <property type="match status" value="1"/>
</dbReference>
<evidence type="ECO:0000313" key="13">
    <source>
        <dbReference type="Proteomes" id="UP000190973"/>
    </source>
</evidence>
<reference evidence="10 12" key="4">
    <citation type="submission" date="2017-02" db="EMBL/GenBank/DDBJ databases">
        <title>Genome sequence of Clostridium beijerinckii Br21.</title>
        <authorList>
            <person name="Fonseca B.C."/>
            <person name="Guazzaroni M.E."/>
            <person name="Riano-Pachon D.M."/>
            <person name="Reginatto V."/>
        </authorList>
    </citation>
    <scope>NUCLEOTIDE SEQUENCE [LARGE SCALE GENOMIC DNA]</scope>
    <source>
        <strain evidence="10 12">Br21</strain>
    </source>
</reference>
<evidence type="ECO:0000313" key="12">
    <source>
        <dbReference type="Proteomes" id="UP000190959"/>
    </source>
</evidence>
<dbReference type="RefSeq" id="WP_041898797.1">
    <property type="nucleotide sequence ID" value="NZ_CP010086.2"/>
</dbReference>
<evidence type="ECO:0000256" key="1">
    <source>
        <dbReference type="ARBA" id="ARBA00022448"/>
    </source>
</evidence>
<dbReference type="AlphaFoldDB" id="A0A0B5QEX1"/>
<dbReference type="EMBL" id="MWMH01000010">
    <property type="protein sequence ID" value="OOP71150.1"/>
    <property type="molecule type" value="Genomic_DNA"/>
</dbReference>
<name>A0A0B5QEX1_CLOBE</name>
<evidence type="ECO:0000256" key="6">
    <source>
        <dbReference type="PIRSR" id="PIRSR000699-2"/>
    </source>
</evidence>
<dbReference type="OrthoDB" id="389577at2"/>
<dbReference type="GO" id="GO:0016740">
    <property type="term" value="F:transferase activity"/>
    <property type="evidence" value="ECO:0007669"/>
    <property type="project" value="UniProtKB-KW"/>
</dbReference>
<dbReference type="GO" id="GO:0009401">
    <property type="term" value="P:phosphoenolpyruvate-dependent sugar phosphotransferase system"/>
    <property type="evidence" value="ECO:0007669"/>
    <property type="project" value="UniProtKB-KW"/>
</dbReference>
<keyword evidence="1" id="KW-0813">Transport</keyword>
<keyword evidence="4" id="KW-0598">Phosphotransferase system</keyword>
<feature type="modified residue" description="Phosphohistidine; by HPr" evidence="7">
    <location>
        <position position="76"/>
    </location>
</feature>
<dbReference type="Gene3D" id="1.20.58.80">
    <property type="entry name" value="Phosphotransferase system, lactose/cellobiose-type IIA subunit"/>
    <property type="match status" value="1"/>
</dbReference>
<evidence type="ECO:0000256" key="3">
    <source>
        <dbReference type="ARBA" id="ARBA00022679"/>
    </source>
</evidence>
<protein>
    <submittedName>
        <fullName evidence="9">Lichenan-specific phosphotransferase enzyme IIA component</fullName>
        <ecNumber evidence="9">2.7.1.-</ecNumber>
    </submittedName>
    <submittedName>
        <fullName evidence="8">PTS dihydroxyacetone transporter</fullName>
    </submittedName>
    <submittedName>
        <fullName evidence="10">PTS lactose/cellobiose transporter subunit IIA</fullName>
    </submittedName>
</protein>
<feature type="binding site" evidence="6">
    <location>
        <position position="79"/>
    </location>
    <ligand>
        <name>Mg(2+)</name>
        <dbReference type="ChEBI" id="CHEBI:18420"/>
        <note>ligand shared between all trimeric partners</note>
    </ligand>
</feature>
<evidence type="ECO:0000256" key="4">
    <source>
        <dbReference type="ARBA" id="ARBA00022683"/>
    </source>
</evidence>
<dbReference type="InterPro" id="IPR036542">
    <property type="entry name" value="PTS_IIA_lac/cel_sf"/>
</dbReference>